<evidence type="ECO:0000256" key="2">
    <source>
        <dbReference type="ARBA" id="ARBA00022670"/>
    </source>
</evidence>
<evidence type="ECO:0000256" key="1">
    <source>
        <dbReference type="ARBA" id="ARBA00009179"/>
    </source>
</evidence>
<sequence length="518" mass="56829">MKVVKMMDEKRPGEEHEQIPPAEEAPSHFIRMKTFYFIMLVVVLILCTAGLTVFALTFGDEKAVEVTSPQRSEFQKLYAAYDQLHAEYYEDLDDQELINGAINGMIDSLDDPYSDYMNKEEASQFLEGISSSFQGIGAEVQERNGYISVVSPIKNSPAEKAGIMPGDIITQVDGESIQGMSASEAVILIRGEKGSEVTLTVKRGESAEPMEFKIIRDEIPIETVYAEMIGDNVAHIQITSFSENTYDELLSAITDMEKEGMEALVMDVRQNPGGLLTTALDISNLFIEEGKEMFEVQAKGEEPEVYMSSPGTKVKVPVTLLIDGGSASASEILAGAMSESAEIQLVGEKTFGKGTVQTASDLEDGSNLKFTTAKWLTPEGNWIHEKGIQPDKEVAYPEYASLPILDPSVELKDGTISENVRTAEKMLQALGFEVGEIDGVFEENLQEAVEAFQEENDLEPTGIVTGDTSFAIMDALRLKIEKDDPQLLEAKKIVMEEAGISAETEKETEEAATEDAKE</sequence>
<dbReference type="SUPFAM" id="SSF47090">
    <property type="entry name" value="PGBD-like"/>
    <property type="match status" value="1"/>
</dbReference>
<gene>
    <name evidence="9" type="primary">ctpA</name>
    <name evidence="9" type="ORF">BN1080_01619</name>
</gene>
<dbReference type="InterPro" id="IPR005151">
    <property type="entry name" value="Tail-specific_protease"/>
</dbReference>
<dbReference type="Gene3D" id="2.30.42.10">
    <property type="match status" value="1"/>
</dbReference>
<feature type="compositionally biased region" description="Basic and acidic residues" evidence="6">
    <location>
        <begin position="1"/>
        <end position="18"/>
    </location>
</feature>
<name>A0A098EN13_9BACL</name>
<evidence type="ECO:0000256" key="3">
    <source>
        <dbReference type="ARBA" id="ARBA00022801"/>
    </source>
</evidence>
<keyword evidence="10" id="KW-1185">Reference proteome</keyword>
<evidence type="ECO:0000259" key="8">
    <source>
        <dbReference type="PROSITE" id="PS50106"/>
    </source>
</evidence>
<dbReference type="EMBL" id="CCXS01000001">
    <property type="protein sequence ID" value="CEG22686.1"/>
    <property type="molecule type" value="Genomic_DNA"/>
</dbReference>
<feature type="compositionally biased region" description="Acidic residues" evidence="6">
    <location>
        <begin position="506"/>
        <end position="518"/>
    </location>
</feature>
<keyword evidence="3 5" id="KW-0378">Hydrolase</keyword>
<dbReference type="PANTHER" id="PTHR32060:SF30">
    <property type="entry name" value="CARBOXY-TERMINAL PROCESSING PROTEASE CTPA"/>
    <property type="match status" value="1"/>
</dbReference>
<proteinExistence type="inferred from homology"/>
<dbReference type="CDD" id="cd07560">
    <property type="entry name" value="Peptidase_S41_CPP"/>
    <property type="match status" value="1"/>
</dbReference>
<dbReference type="InterPro" id="IPR041489">
    <property type="entry name" value="PDZ_6"/>
</dbReference>
<reference evidence="9 10" key="1">
    <citation type="submission" date="2014-09" db="EMBL/GenBank/DDBJ databases">
        <authorList>
            <person name="Urmite Genomes Urmite Genomes"/>
        </authorList>
    </citation>
    <scope>NUCLEOTIDE SEQUENCE [LARGE SCALE GENOMIC DNA]</scope>
    <source>
        <strain evidence="9 10">ES2</strain>
    </source>
</reference>
<dbReference type="InterPro" id="IPR002477">
    <property type="entry name" value="Peptidoglycan-bd-like"/>
</dbReference>
<comment type="similarity">
    <text evidence="1 5">Belongs to the peptidase S41A family.</text>
</comment>
<dbReference type="GO" id="GO:0007165">
    <property type="term" value="P:signal transduction"/>
    <property type="evidence" value="ECO:0007669"/>
    <property type="project" value="TreeGrafter"/>
</dbReference>
<keyword evidence="7" id="KW-1133">Transmembrane helix</keyword>
<dbReference type="PROSITE" id="PS50106">
    <property type="entry name" value="PDZ"/>
    <property type="match status" value="1"/>
</dbReference>
<dbReference type="Pfam" id="PF01471">
    <property type="entry name" value="PG_binding_1"/>
    <property type="match status" value="1"/>
</dbReference>
<dbReference type="AlphaFoldDB" id="A0A098EN13"/>
<evidence type="ECO:0000256" key="5">
    <source>
        <dbReference type="RuleBase" id="RU004404"/>
    </source>
</evidence>
<dbReference type="InterPro" id="IPR036366">
    <property type="entry name" value="PGBDSf"/>
</dbReference>
<dbReference type="SMART" id="SM00228">
    <property type="entry name" value="PDZ"/>
    <property type="match status" value="1"/>
</dbReference>
<evidence type="ECO:0000256" key="4">
    <source>
        <dbReference type="ARBA" id="ARBA00022825"/>
    </source>
</evidence>
<feature type="domain" description="PDZ" evidence="8">
    <location>
        <begin position="136"/>
        <end position="190"/>
    </location>
</feature>
<dbReference type="SMART" id="SM00245">
    <property type="entry name" value="TSPc"/>
    <property type="match status" value="1"/>
</dbReference>
<dbReference type="GO" id="GO:0030288">
    <property type="term" value="C:outer membrane-bounded periplasmic space"/>
    <property type="evidence" value="ECO:0007669"/>
    <property type="project" value="TreeGrafter"/>
</dbReference>
<dbReference type="SUPFAM" id="SSF50156">
    <property type="entry name" value="PDZ domain-like"/>
    <property type="match status" value="1"/>
</dbReference>
<feature type="region of interest" description="Disordered" evidence="6">
    <location>
        <begin position="1"/>
        <end position="20"/>
    </location>
</feature>
<dbReference type="InterPro" id="IPR001478">
    <property type="entry name" value="PDZ"/>
</dbReference>
<feature type="transmembrane region" description="Helical" evidence="7">
    <location>
        <begin position="35"/>
        <end position="58"/>
    </location>
</feature>
<dbReference type="Gene3D" id="1.10.101.10">
    <property type="entry name" value="PGBD-like superfamily/PGBD"/>
    <property type="match status" value="1"/>
</dbReference>
<dbReference type="GO" id="GO:0008236">
    <property type="term" value="F:serine-type peptidase activity"/>
    <property type="evidence" value="ECO:0007669"/>
    <property type="project" value="UniProtKB-KW"/>
</dbReference>
<dbReference type="Proteomes" id="UP000043699">
    <property type="component" value="Unassembled WGS sequence"/>
</dbReference>
<organism evidence="9 10">
    <name type="scientific">Planococcus massiliensis</name>
    <dbReference type="NCBI Taxonomy" id="1499687"/>
    <lineage>
        <taxon>Bacteria</taxon>
        <taxon>Bacillati</taxon>
        <taxon>Bacillota</taxon>
        <taxon>Bacilli</taxon>
        <taxon>Bacillales</taxon>
        <taxon>Caryophanaceae</taxon>
        <taxon>Planococcus</taxon>
    </lineage>
</organism>
<dbReference type="InterPro" id="IPR055210">
    <property type="entry name" value="CtpA/B_N"/>
</dbReference>
<dbReference type="InterPro" id="IPR004447">
    <property type="entry name" value="Peptidase_S41A"/>
</dbReference>
<dbReference type="InterPro" id="IPR029045">
    <property type="entry name" value="ClpP/crotonase-like_dom_sf"/>
</dbReference>
<dbReference type="STRING" id="1499687.BN1080_01619"/>
<protein>
    <submittedName>
        <fullName evidence="9">Carboxy-terminal processing protease CtpA</fullName>
    </submittedName>
</protein>
<dbReference type="NCBIfam" id="TIGR00225">
    <property type="entry name" value="prc"/>
    <property type="match status" value="1"/>
</dbReference>
<evidence type="ECO:0000313" key="9">
    <source>
        <dbReference type="EMBL" id="CEG22686.1"/>
    </source>
</evidence>
<dbReference type="Pfam" id="PF17820">
    <property type="entry name" value="PDZ_6"/>
    <property type="match status" value="1"/>
</dbReference>
<keyword evidence="7" id="KW-0812">Transmembrane</keyword>
<dbReference type="CDD" id="cd06782">
    <property type="entry name" value="cpPDZ_CPP-like"/>
    <property type="match status" value="1"/>
</dbReference>
<evidence type="ECO:0000256" key="7">
    <source>
        <dbReference type="SAM" id="Phobius"/>
    </source>
</evidence>
<dbReference type="Gene3D" id="3.90.226.10">
    <property type="entry name" value="2-enoyl-CoA Hydratase, Chain A, domain 1"/>
    <property type="match status" value="1"/>
</dbReference>
<dbReference type="Gene3D" id="3.30.750.44">
    <property type="match status" value="1"/>
</dbReference>
<evidence type="ECO:0000313" key="10">
    <source>
        <dbReference type="Proteomes" id="UP000043699"/>
    </source>
</evidence>
<dbReference type="InterPro" id="IPR036034">
    <property type="entry name" value="PDZ_sf"/>
</dbReference>
<dbReference type="InterPro" id="IPR036365">
    <property type="entry name" value="PGBD-like_sf"/>
</dbReference>
<dbReference type="Pfam" id="PF03572">
    <property type="entry name" value="Peptidase_S41"/>
    <property type="match status" value="1"/>
</dbReference>
<dbReference type="PANTHER" id="PTHR32060">
    <property type="entry name" value="TAIL-SPECIFIC PROTEASE"/>
    <property type="match status" value="1"/>
</dbReference>
<feature type="region of interest" description="Disordered" evidence="6">
    <location>
        <begin position="499"/>
        <end position="518"/>
    </location>
</feature>
<dbReference type="Pfam" id="PF22694">
    <property type="entry name" value="CtpB_N-like"/>
    <property type="match status" value="1"/>
</dbReference>
<evidence type="ECO:0000256" key="6">
    <source>
        <dbReference type="SAM" id="MobiDB-lite"/>
    </source>
</evidence>
<keyword evidence="2 5" id="KW-0645">Protease</keyword>
<dbReference type="FunFam" id="2.30.42.10:FF:000063">
    <property type="entry name" value="Peptidase, S41 family"/>
    <property type="match status" value="1"/>
</dbReference>
<dbReference type="GO" id="GO:0006508">
    <property type="term" value="P:proteolysis"/>
    <property type="evidence" value="ECO:0007669"/>
    <property type="project" value="UniProtKB-KW"/>
</dbReference>
<dbReference type="GO" id="GO:0004175">
    <property type="term" value="F:endopeptidase activity"/>
    <property type="evidence" value="ECO:0007669"/>
    <property type="project" value="TreeGrafter"/>
</dbReference>
<dbReference type="SUPFAM" id="SSF52096">
    <property type="entry name" value="ClpP/crotonase"/>
    <property type="match status" value="1"/>
</dbReference>
<keyword evidence="7" id="KW-0472">Membrane</keyword>
<accession>A0A098EN13</accession>
<keyword evidence="4 5" id="KW-0720">Serine protease</keyword>